<name>A0A6A5WL73_9PLEO</name>
<reference evidence="2" key="1">
    <citation type="journal article" date="2020" name="Stud. Mycol.">
        <title>101 Dothideomycetes genomes: a test case for predicting lifestyles and emergence of pathogens.</title>
        <authorList>
            <person name="Haridas S."/>
            <person name="Albert R."/>
            <person name="Binder M."/>
            <person name="Bloem J."/>
            <person name="Labutti K."/>
            <person name="Salamov A."/>
            <person name="Andreopoulos B."/>
            <person name="Baker S."/>
            <person name="Barry K."/>
            <person name="Bills G."/>
            <person name="Bluhm B."/>
            <person name="Cannon C."/>
            <person name="Castanera R."/>
            <person name="Culley D."/>
            <person name="Daum C."/>
            <person name="Ezra D."/>
            <person name="Gonzalez J."/>
            <person name="Henrissat B."/>
            <person name="Kuo A."/>
            <person name="Liang C."/>
            <person name="Lipzen A."/>
            <person name="Lutzoni F."/>
            <person name="Magnuson J."/>
            <person name="Mondo S."/>
            <person name="Nolan M."/>
            <person name="Ohm R."/>
            <person name="Pangilinan J."/>
            <person name="Park H.-J."/>
            <person name="Ramirez L."/>
            <person name="Alfaro M."/>
            <person name="Sun H."/>
            <person name="Tritt A."/>
            <person name="Yoshinaga Y."/>
            <person name="Zwiers L.-H."/>
            <person name="Turgeon B."/>
            <person name="Goodwin S."/>
            <person name="Spatafora J."/>
            <person name="Crous P."/>
            <person name="Grigoriev I."/>
        </authorList>
    </citation>
    <scope>NUCLEOTIDE SEQUENCE</scope>
    <source>
        <strain evidence="2">CBS 123094</strain>
    </source>
</reference>
<protein>
    <submittedName>
        <fullName evidence="2">Uncharacterized protein</fullName>
    </submittedName>
</protein>
<evidence type="ECO:0000313" key="3">
    <source>
        <dbReference type="Proteomes" id="UP000799779"/>
    </source>
</evidence>
<proteinExistence type="predicted"/>
<feature type="region of interest" description="Disordered" evidence="1">
    <location>
        <begin position="36"/>
        <end position="65"/>
    </location>
</feature>
<keyword evidence="3" id="KW-1185">Reference proteome</keyword>
<accession>A0A6A5WL73</accession>
<sequence length="170" mass="17757">MCQGLACRSRGEDAFTTSMKSSSSVVDARLQNTVHLTDSDADQGSSEKGPHRPWGAAGRARQSETKPMQLKLACLWCLAGAAGRGGPETQASASSENERAAAVDSSFAAAAGAPAASDGGRMGTPELVLKPCCFHHGVARGDDARQQITVPERRTRAAVAGGMARHRPRR</sequence>
<evidence type="ECO:0000313" key="2">
    <source>
        <dbReference type="EMBL" id="KAF2002700.1"/>
    </source>
</evidence>
<dbReference type="AlphaFoldDB" id="A0A6A5WL73"/>
<dbReference type="Proteomes" id="UP000799779">
    <property type="component" value="Unassembled WGS sequence"/>
</dbReference>
<gene>
    <name evidence="2" type="ORF">P154DRAFT_573898</name>
</gene>
<dbReference type="EMBL" id="ML977576">
    <property type="protein sequence ID" value="KAF2002700.1"/>
    <property type="molecule type" value="Genomic_DNA"/>
</dbReference>
<feature type="compositionally biased region" description="Polar residues" evidence="1">
    <location>
        <begin position="36"/>
        <end position="46"/>
    </location>
</feature>
<feature type="region of interest" description="Disordered" evidence="1">
    <location>
        <begin position="83"/>
        <end position="103"/>
    </location>
</feature>
<evidence type="ECO:0000256" key="1">
    <source>
        <dbReference type="SAM" id="MobiDB-lite"/>
    </source>
</evidence>
<organism evidence="2 3">
    <name type="scientific">Amniculicola lignicola CBS 123094</name>
    <dbReference type="NCBI Taxonomy" id="1392246"/>
    <lineage>
        <taxon>Eukaryota</taxon>
        <taxon>Fungi</taxon>
        <taxon>Dikarya</taxon>
        <taxon>Ascomycota</taxon>
        <taxon>Pezizomycotina</taxon>
        <taxon>Dothideomycetes</taxon>
        <taxon>Pleosporomycetidae</taxon>
        <taxon>Pleosporales</taxon>
        <taxon>Amniculicolaceae</taxon>
        <taxon>Amniculicola</taxon>
    </lineage>
</organism>